<organism evidence="19 20">
    <name type="scientific">Desulfosarcina alkanivorans</name>
    <dbReference type="NCBI Taxonomy" id="571177"/>
    <lineage>
        <taxon>Bacteria</taxon>
        <taxon>Pseudomonadati</taxon>
        <taxon>Thermodesulfobacteriota</taxon>
        <taxon>Desulfobacteria</taxon>
        <taxon>Desulfobacterales</taxon>
        <taxon>Desulfosarcinaceae</taxon>
        <taxon>Desulfosarcina</taxon>
    </lineage>
</organism>
<evidence type="ECO:0000256" key="8">
    <source>
        <dbReference type="ARBA" id="ARBA00023285"/>
    </source>
</evidence>
<dbReference type="RefSeq" id="WP_167527637.1">
    <property type="nucleotide sequence ID" value="NZ_AP021874.1"/>
</dbReference>
<dbReference type="CDD" id="cd03890">
    <property type="entry name" value="M20_pepD"/>
    <property type="match status" value="1"/>
</dbReference>
<feature type="domain" description="Peptidase M20 dimerisation" evidence="18">
    <location>
        <begin position="203"/>
        <end position="284"/>
    </location>
</feature>
<evidence type="ECO:0000256" key="9">
    <source>
        <dbReference type="ARBA" id="ARBA00036421"/>
    </source>
</evidence>
<evidence type="ECO:0000256" key="2">
    <source>
        <dbReference type="ARBA" id="ARBA00001947"/>
    </source>
</evidence>
<dbReference type="Pfam" id="PF01546">
    <property type="entry name" value="Peptidase_M20"/>
    <property type="match status" value="1"/>
</dbReference>
<comment type="catalytic activity">
    <reaction evidence="9">
        <text>Hydrolysis of dipeptides, preferentially hydrophobic dipeptides including prolyl amino acids.</text>
        <dbReference type="EC" id="3.4.13.18"/>
    </reaction>
</comment>
<dbReference type="PANTHER" id="PTHR43501">
    <property type="entry name" value="CYTOSOL NON-SPECIFIC DIPEPTIDASE"/>
    <property type="match status" value="1"/>
</dbReference>
<comment type="cofactor">
    <cofactor evidence="1">
        <name>Co(2+)</name>
        <dbReference type="ChEBI" id="CHEBI:48828"/>
    </cofactor>
</comment>
<dbReference type="KEGG" id="dalk:DSCA_13020"/>
<evidence type="ECO:0000256" key="13">
    <source>
        <dbReference type="ARBA" id="ARBA00071271"/>
    </source>
</evidence>
<comment type="similarity">
    <text evidence="12">Belongs to the peptidase M20C family.</text>
</comment>
<keyword evidence="3" id="KW-0645">Protease</keyword>
<evidence type="ECO:0000256" key="15">
    <source>
        <dbReference type="ARBA" id="ARBA00076004"/>
    </source>
</evidence>
<dbReference type="GO" id="GO:0006508">
    <property type="term" value="P:proteolysis"/>
    <property type="evidence" value="ECO:0007669"/>
    <property type="project" value="UniProtKB-KW"/>
</dbReference>
<keyword evidence="8" id="KW-0170">Cobalt</keyword>
<keyword evidence="7" id="KW-0482">Metalloprotease</keyword>
<evidence type="ECO:0000259" key="18">
    <source>
        <dbReference type="Pfam" id="PF07687"/>
    </source>
</evidence>
<evidence type="ECO:0000256" key="5">
    <source>
        <dbReference type="ARBA" id="ARBA00022801"/>
    </source>
</evidence>
<evidence type="ECO:0000256" key="17">
    <source>
        <dbReference type="ARBA" id="ARBA00078074"/>
    </source>
</evidence>
<evidence type="ECO:0000256" key="6">
    <source>
        <dbReference type="ARBA" id="ARBA00022833"/>
    </source>
</evidence>
<reference evidence="19 20" key="1">
    <citation type="submission" date="2019-11" db="EMBL/GenBank/DDBJ databases">
        <title>Comparative genomics of hydrocarbon-degrading Desulfosarcina strains.</title>
        <authorList>
            <person name="Watanabe M."/>
            <person name="Kojima H."/>
            <person name="Fukui M."/>
        </authorList>
    </citation>
    <scope>NUCLEOTIDE SEQUENCE [LARGE SCALE GENOMIC DNA]</scope>
    <source>
        <strain evidence="19 20">PL12</strain>
    </source>
</reference>
<evidence type="ECO:0000313" key="20">
    <source>
        <dbReference type="Proteomes" id="UP000427906"/>
    </source>
</evidence>
<dbReference type="Gene3D" id="3.40.630.10">
    <property type="entry name" value="Zn peptidases"/>
    <property type="match status" value="2"/>
</dbReference>
<dbReference type="InterPro" id="IPR001160">
    <property type="entry name" value="Peptidase_M20C"/>
</dbReference>
<gene>
    <name evidence="19" type="ORF">DSCA_13020</name>
</gene>
<dbReference type="NCBIfam" id="TIGR01893">
    <property type="entry name" value="aa-his-dipept"/>
    <property type="match status" value="1"/>
</dbReference>
<evidence type="ECO:0000256" key="10">
    <source>
        <dbReference type="ARBA" id="ARBA00038976"/>
    </source>
</evidence>
<name>A0A5K7YD18_9BACT</name>
<comment type="cofactor">
    <cofactor evidence="2">
        <name>Zn(2+)</name>
        <dbReference type="ChEBI" id="CHEBI:29105"/>
    </cofactor>
</comment>
<evidence type="ECO:0000256" key="16">
    <source>
        <dbReference type="ARBA" id="ARBA00077688"/>
    </source>
</evidence>
<evidence type="ECO:0000313" key="19">
    <source>
        <dbReference type="EMBL" id="BBO67372.1"/>
    </source>
</evidence>
<dbReference type="GO" id="GO:0046872">
    <property type="term" value="F:metal ion binding"/>
    <property type="evidence" value="ECO:0007669"/>
    <property type="project" value="UniProtKB-KW"/>
</dbReference>
<dbReference type="FunFam" id="3.40.630.10:FF:000018">
    <property type="entry name" value="Aminoacyl-histidine dipeptidase PepD"/>
    <property type="match status" value="1"/>
</dbReference>
<keyword evidence="4" id="KW-0479">Metal-binding</keyword>
<dbReference type="EMBL" id="AP021874">
    <property type="protein sequence ID" value="BBO67372.1"/>
    <property type="molecule type" value="Genomic_DNA"/>
</dbReference>
<evidence type="ECO:0000256" key="1">
    <source>
        <dbReference type="ARBA" id="ARBA00001941"/>
    </source>
</evidence>
<dbReference type="InterPro" id="IPR002933">
    <property type="entry name" value="Peptidase_M20"/>
</dbReference>
<keyword evidence="5" id="KW-0378">Hydrolase</keyword>
<evidence type="ECO:0000256" key="11">
    <source>
        <dbReference type="ARBA" id="ARBA00044252"/>
    </source>
</evidence>
<accession>A0A5K7YD18</accession>
<evidence type="ECO:0000256" key="14">
    <source>
        <dbReference type="ARBA" id="ARBA00075285"/>
    </source>
</evidence>
<dbReference type="AlphaFoldDB" id="A0A5K7YD18"/>
<dbReference type="SUPFAM" id="SSF53187">
    <property type="entry name" value="Zn-dependent exopeptidases"/>
    <property type="match status" value="1"/>
</dbReference>
<evidence type="ECO:0000256" key="3">
    <source>
        <dbReference type="ARBA" id="ARBA00022670"/>
    </source>
</evidence>
<dbReference type="InterPro" id="IPR011650">
    <property type="entry name" value="Peptidase_M20_dimer"/>
</dbReference>
<sequence>MDRATRRVIDVFERINRIPRCSKQEQQVSRWLRQWAASRDLEAQTDSAGNLVVRVPPSDGFEQAPIVILQGHMDMVCEKRAGSGHDFSKDPIRMVREGSWLSARETTLGADNGIAIAIALALVDDPDISHPALELFFTVEEETGLTGVLNMTPSLLRGKILVNLDSEDEGVFVVGCAGGRNTTIDRQLDLQAIDGGYELLGVSARGMRGGHSGIDIAKHRANANKVMARLLSAGAAAAPIRLASLKGGTGRNVIPRACDAVVACGRDRIDALAGEIGSLALTIEREYRTTDPGVTIHIEKKGPPAEDGRGVTENDTATVVDLLAALPSGPVEMAEDFPLLVRTSANLSMVEIKNDALVVVSNQRSSVPSRMDDICRTVEAAGRLSGATVHTGAGYPSWPMNRESPLLKRCTALYRELFDAAPIVQIMHAGLECAVIGDRCPGMDMISLGPTMENPHSPSERLYLPSVERVWRLLAALLESFRSEE</sequence>
<dbReference type="PIRSF" id="PIRSF016599">
    <property type="entry name" value="Xaa-His_dipept"/>
    <property type="match status" value="1"/>
</dbReference>
<keyword evidence="20" id="KW-1185">Reference proteome</keyword>
<dbReference type="FunFam" id="3.40.630.10:FF:000015">
    <property type="entry name" value="Aminoacyl-histidine dipeptidase PepD"/>
    <property type="match status" value="1"/>
</dbReference>
<dbReference type="Pfam" id="PF07687">
    <property type="entry name" value="M20_dimer"/>
    <property type="match status" value="1"/>
</dbReference>
<protein>
    <recommendedName>
        <fullName evidence="13">Cytosol non-specific dipeptidase</fullName>
        <ecNumber evidence="10">3.4.13.18</ecNumber>
    </recommendedName>
    <alternativeName>
        <fullName evidence="16">Aminoacyl-histidine dipeptidase</fullName>
    </alternativeName>
    <alternativeName>
        <fullName evidence="15">Beta-alanyl-histidine dipeptidase</fullName>
    </alternativeName>
    <alternativeName>
        <fullName evidence="14">Carnosinase</fullName>
    </alternativeName>
    <alternativeName>
        <fullName evidence="11">Peptidase D</fullName>
    </alternativeName>
    <alternativeName>
        <fullName evidence="17">Xaa-His dipeptidase</fullName>
    </alternativeName>
</protein>
<dbReference type="EC" id="3.4.13.18" evidence="10"/>
<evidence type="ECO:0000256" key="7">
    <source>
        <dbReference type="ARBA" id="ARBA00023049"/>
    </source>
</evidence>
<dbReference type="GO" id="GO:0005829">
    <property type="term" value="C:cytosol"/>
    <property type="evidence" value="ECO:0007669"/>
    <property type="project" value="TreeGrafter"/>
</dbReference>
<dbReference type="GO" id="GO:0070573">
    <property type="term" value="F:metallodipeptidase activity"/>
    <property type="evidence" value="ECO:0007669"/>
    <property type="project" value="TreeGrafter"/>
</dbReference>
<dbReference type="PRINTS" id="PR00934">
    <property type="entry name" value="XHISDIPTASE"/>
</dbReference>
<dbReference type="PANTHER" id="PTHR43501:SF1">
    <property type="entry name" value="CYTOSOL NON-SPECIFIC DIPEPTIDASE"/>
    <property type="match status" value="1"/>
</dbReference>
<keyword evidence="6" id="KW-0862">Zinc</keyword>
<proteinExistence type="inferred from homology"/>
<evidence type="ECO:0000256" key="4">
    <source>
        <dbReference type="ARBA" id="ARBA00022723"/>
    </source>
</evidence>
<evidence type="ECO:0000256" key="12">
    <source>
        <dbReference type="ARBA" id="ARBA00061423"/>
    </source>
</evidence>
<dbReference type="Proteomes" id="UP000427906">
    <property type="component" value="Chromosome"/>
</dbReference>